<feature type="modified residue" description="4-aspartylphosphate" evidence="1">
    <location>
        <position position="61"/>
    </location>
</feature>
<dbReference type="PANTHER" id="PTHR33121">
    <property type="entry name" value="CYCLIC DI-GMP PHOSPHODIESTERASE PDEF"/>
    <property type="match status" value="1"/>
</dbReference>
<dbReference type="GO" id="GO:0071111">
    <property type="term" value="F:cyclic-guanylate-specific phosphodiesterase activity"/>
    <property type="evidence" value="ECO:0007669"/>
    <property type="project" value="InterPro"/>
</dbReference>
<evidence type="ECO:0000259" key="2">
    <source>
        <dbReference type="PROSITE" id="PS50110"/>
    </source>
</evidence>
<protein>
    <submittedName>
        <fullName evidence="4">Uncharacterized protein</fullName>
    </submittedName>
</protein>
<dbReference type="PANTHER" id="PTHR33121:SF71">
    <property type="entry name" value="OXYGEN SENSOR PROTEIN DOSP"/>
    <property type="match status" value="1"/>
</dbReference>
<dbReference type="InterPro" id="IPR035919">
    <property type="entry name" value="EAL_sf"/>
</dbReference>
<dbReference type="InterPro" id="IPR001789">
    <property type="entry name" value="Sig_transdc_resp-reg_receiver"/>
</dbReference>
<comment type="caution">
    <text evidence="4">The sequence shown here is derived from an EMBL/GenBank/DDBJ whole genome shotgun (WGS) entry which is preliminary data.</text>
</comment>
<dbReference type="OrthoDB" id="5298935at2"/>
<dbReference type="Gene3D" id="3.40.50.2300">
    <property type="match status" value="1"/>
</dbReference>
<evidence type="ECO:0000313" key="4">
    <source>
        <dbReference type="EMBL" id="EAU54416.1"/>
    </source>
</evidence>
<dbReference type="AlphaFoldDB" id="Q0EYZ1"/>
<dbReference type="SUPFAM" id="SSF52172">
    <property type="entry name" value="CheY-like"/>
    <property type="match status" value="1"/>
</dbReference>
<dbReference type="SUPFAM" id="SSF141868">
    <property type="entry name" value="EAL domain-like"/>
    <property type="match status" value="1"/>
</dbReference>
<dbReference type="HOGENOM" id="CLU_000445_70_2_0"/>
<reference evidence="4 5" key="1">
    <citation type="submission" date="2006-09" db="EMBL/GenBank/DDBJ databases">
        <authorList>
            <person name="Emerson D."/>
            <person name="Ferriera S."/>
            <person name="Johnson J."/>
            <person name="Kravitz S."/>
            <person name="Halpern A."/>
            <person name="Remington K."/>
            <person name="Beeson K."/>
            <person name="Tran B."/>
            <person name="Rogers Y.-H."/>
            <person name="Friedman R."/>
            <person name="Venter J.C."/>
        </authorList>
    </citation>
    <scope>NUCLEOTIDE SEQUENCE [LARGE SCALE GENOMIC DNA]</scope>
    <source>
        <strain evidence="4 5">PV-1</strain>
    </source>
</reference>
<gene>
    <name evidence="4" type="ORF">SPV1_08361</name>
</gene>
<dbReference type="Pfam" id="PF00563">
    <property type="entry name" value="EAL"/>
    <property type="match status" value="1"/>
</dbReference>
<proteinExistence type="predicted"/>
<dbReference type="Gene3D" id="3.20.20.450">
    <property type="entry name" value="EAL domain"/>
    <property type="match status" value="1"/>
</dbReference>
<keyword evidence="1" id="KW-0597">Phosphoprotein</keyword>
<keyword evidence="5" id="KW-1185">Reference proteome</keyword>
<dbReference type="Pfam" id="PF00072">
    <property type="entry name" value="Response_reg"/>
    <property type="match status" value="1"/>
</dbReference>
<name>Q0EYZ1_9PROT</name>
<dbReference type="eggNOG" id="COG2200">
    <property type="taxonomic scope" value="Bacteria"/>
</dbReference>
<evidence type="ECO:0000313" key="5">
    <source>
        <dbReference type="Proteomes" id="UP000005297"/>
    </source>
</evidence>
<dbReference type="SMART" id="SM00052">
    <property type="entry name" value="EAL"/>
    <property type="match status" value="1"/>
</dbReference>
<dbReference type="PROSITE" id="PS50883">
    <property type="entry name" value="EAL"/>
    <property type="match status" value="1"/>
</dbReference>
<dbReference type="EMBL" id="AATS01000008">
    <property type="protein sequence ID" value="EAU54416.1"/>
    <property type="molecule type" value="Genomic_DNA"/>
</dbReference>
<dbReference type="CDD" id="cd01948">
    <property type="entry name" value="EAL"/>
    <property type="match status" value="1"/>
</dbReference>
<dbReference type="InterPro" id="IPR050706">
    <property type="entry name" value="Cyclic-di-GMP_PDE-like"/>
</dbReference>
<dbReference type="Proteomes" id="UP000005297">
    <property type="component" value="Unassembled WGS sequence"/>
</dbReference>
<dbReference type="STRING" id="314344.AL013_03155"/>
<sequence>MKSIVSNQSVLVVDDEPFVLETTAFILRRLGFKAIFTAENVPDALAILEGSDTPIGLVLSDLNMPDVDGVELLRLFAERAYEGDIVLFSGEDSRTLSMAESLAKARNLSVLGSVSKPLKVDELTVLLAKRGKVLRKNGHVTPDLVPVDELVAAIEAEELEPWYQPKIDIASKRVVGVEALVRWPSKEKGMVFPDAFIPVAEENGLIDALTFLVIKKAADMQAHWQKQGLSLKIAINVSMDSLYDLTFPERVVSYLEKHRVDPTGFQLEVTESRLMDDLVGPLDILLRLRLKRFSLSIDDFGTGHSNLTQLRDLPFDEIKLDRSFVQGAAEDERAKSLLESSVDIAKKLDMEIVSEGVETLEDWQRVEMLGCDQVQGYFVSRPLPGDDIPAWVEGWPKLCETLFP</sequence>
<dbReference type="PROSITE" id="PS50110">
    <property type="entry name" value="RESPONSE_REGULATORY"/>
    <property type="match status" value="1"/>
</dbReference>
<feature type="domain" description="EAL" evidence="3">
    <location>
        <begin position="143"/>
        <end position="396"/>
    </location>
</feature>
<dbReference type="SMART" id="SM00448">
    <property type="entry name" value="REC"/>
    <property type="match status" value="1"/>
</dbReference>
<evidence type="ECO:0000256" key="1">
    <source>
        <dbReference type="PROSITE-ProRule" id="PRU00169"/>
    </source>
</evidence>
<dbReference type="InterPro" id="IPR001633">
    <property type="entry name" value="EAL_dom"/>
</dbReference>
<organism evidence="4 5">
    <name type="scientific">Mariprofundus ferrooxydans PV-1</name>
    <dbReference type="NCBI Taxonomy" id="314345"/>
    <lineage>
        <taxon>Bacteria</taxon>
        <taxon>Pseudomonadati</taxon>
        <taxon>Pseudomonadota</taxon>
        <taxon>Candidatius Mariprofundia</taxon>
        <taxon>Mariprofundales</taxon>
        <taxon>Mariprofundaceae</taxon>
        <taxon>Mariprofundus</taxon>
    </lineage>
</organism>
<dbReference type="GO" id="GO:0000160">
    <property type="term" value="P:phosphorelay signal transduction system"/>
    <property type="evidence" value="ECO:0007669"/>
    <property type="project" value="InterPro"/>
</dbReference>
<evidence type="ECO:0000259" key="3">
    <source>
        <dbReference type="PROSITE" id="PS50883"/>
    </source>
</evidence>
<dbReference type="RefSeq" id="WP_009849196.1">
    <property type="nucleotide sequence ID" value="NZ_DS022294.1"/>
</dbReference>
<dbReference type="InParanoid" id="Q0EYZ1"/>
<dbReference type="InterPro" id="IPR011006">
    <property type="entry name" value="CheY-like_superfamily"/>
</dbReference>
<feature type="domain" description="Response regulatory" evidence="2">
    <location>
        <begin position="9"/>
        <end position="131"/>
    </location>
</feature>
<accession>Q0EYZ1</accession>